<dbReference type="PANTHER" id="PTHR46791:SF5">
    <property type="entry name" value="CLR5 DOMAIN-CONTAINING PROTEIN-RELATED"/>
    <property type="match status" value="1"/>
</dbReference>
<keyword evidence="3" id="KW-1185">Reference proteome</keyword>
<name>A0A0D7AWN6_9AGAR</name>
<dbReference type="EMBL" id="KN880891">
    <property type="protein sequence ID" value="KIY61681.1"/>
    <property type="molecule type" value="Genomic_DNA"/>
</dbReference>
<dbReference type="InterPro" id="IPR058913">
    <property type="entry name" value="Integrase_dom_put"/>
</dbReference>
<evidence type="ECO:0000313" key="3">
    <source>
        <dbReference type="Proteomes" id="UP000054007"/>
    </source>
</evidence>
<dbReference type="PANTHER" id="PTHR46791">
    <property type="entry name" value="EXPRESSED PROTEIN"/>
    <property type="match status" value="1"/>
</dbReference>
<feature type="domain" description="Integrase core" evidence="1">
    <location>
        <begin position="1"/>
        <end position="110"/>
    </location>
</feature>
<evidence type="ECO:0000313" key="2">
    <source>
        <dbReference type="EMBL" id="KIY61681.1"/>
    </source>
</evidence>
<dbReference type="AlphaFoldDB" id="A0A0D7AWN6"/>
<dbReference type="STRING" id="1314674.A0A0D7AWN6"/>
<dbReference type="Proteomes" id="UP000054007">
    <property type="component" value="Unassembled WGS sequence"/>
</dbReference>
<gene>
    <name evidence="2" type="ORF">CYLTODRAFT_362538</name>
</gene>
<accession>A0A0D7AWN6</accession>
<sequence length="235" mass="27391">METSFGAERGSYIWGRSVHNIRIERLWRDITRDFGRKWKVFFEELEVAGDLHPDNSAHIWLLHYLFLAEVNRDAMEWAETWNSHTIRQGPQSVERQRSPRDMFFFGQLQNGWRDLSQYLPEEDPAYNDDPEGYGVDWEDLGNRDILIHHNVENSAESLLEVDDNSSAVQVTHRPANFAAVEVPVVDCPLTMEQFDMLNEHLVILPTYGGRDMRERRSLWRGALHYINSVIFGGSS</sequence>
<proteinExistence type="predicted"/>
<evidence type="ECO:0000259" key="1">
    <source>
        <dbReference type="Pfam" id="PF24764"/>
    </source>
</evidence>
<reference evidence="2 3" key="1">
    <citation type="journal article" date="2015" name="Fungal Genet. Biol.">
        <title>Evolution of novel wood decay mechanisms in Agaricales revealed by the genome sequences of Fistulina hepatica and Cylindrobasidium torrendii.</title>
        <authorList>
            <person name="Floudas D."/>
            <person name="Held B.W."/>
            <person name="Riley R."/>
            <person name="Nagy L.G."/>
            <person name="Koehler G."/>
            <person name="Ransdell A.S."/>
            <person name="Younus H."/>
            <person name="Chow J."/>
            <person name="Chiniquy J."/>
            <person name="Lipzen A."/>
            <person name="Tritt A."/>
            <person name="Sun H."/>
            <person name="Haridas S."/>
            <person name="LaButti K."/>
            <person name="Ohm R.A."/>
            <person name="Kues U."/>
            <person name="Blanchette R.A."/>
            <person name="Grigoriev I.V."/>
            <person name="Minto R.E."/>
            <person name="Hibbett D.S."/>
        </authorList>
    </citation>
    <scope>NUCLEOTIDE SEQUENCE [LARGE SCALE GENOMIC DNA]</scope>
    <source>
        <strain evidence="2 3">FP15055 ss-10</strain>
    </source>
</reference>
<protein>
    <recommendedName>
        <fullName evidence="1">Integrase core domain-containing protein</fullName>
    </recommendedName>
</protein>
<dbReference type="Pfam" id="PF24764">
    <property type="entry name" value="rva_4"/>
    <property type="match status" value="1"/>
</dbReference>
<organism evidence="2 3">
    <name type="scientific">Cylindrobasidium torrendii FP15055 ss-10</name>
    <dbReference type="NCBI Taxonomy" id="1314674"/>
    <lineage>
        <taxon>Eukaryota</taxon>
        <taxon>Fungi</taxon>
        <taxon>Dikarya</taxon>
        <taxon>Basidiomycota</taxon>
        <taxon>Agaricomycotina</taxon>
        <taxon>Agaricomycetes</taxon>
        <taxon>Agaricomycetidae</taxon>
        <taxon>Agaricales</taxon>
        <taxon>Marasmiineae</taxon>
        <taxon>Physalacriaceae</taxon>
        <taxon>Cylindrobasidium</taxon>
    </lineage>
</organism>
<dbReference type="OrthoDB" id="3353107at2759"/>